<dbReference type="SUPFAM" id="SSF55781">
    <property type="entry name" value="GAF domain-like"/>
    <property type="match status" value="1"/>
</dbReference>
<keyword evidence="1" id="KW-0472">Membrane</keyword>
<dbReference type="EMBL" id="MWQO01000077">
    <property type="protein sequence ID" value="THD06550.1"/>
    <property type="molecule type" value="Genomic_DNA"/>
</dbReference>
<keyword evidence="1" id="KW-0812">Transmembrane</keyword>
<feature type="transmembrane region" description="Helical" evidence="1">
    <location>
        <begin position="307"/>
        <end position="325"/>
    </location>
</feature>
<feature type="transmembrane region" description="Helical" evidence="1">
    <location>
        <begin position="332"/>
        <end position="356"/>
    </location>
</feature>
<evidence type="ECO:0000313" key="3">
    <source>
        <dbReference type="EMBL" id="THD06550.1"/>
    </source>
</evidence>
<keyword evidence="1" id="KW-1133">Transmembrane helix</keyword>
<comment type="caution">
    <text evidence="3">The sequence shown here is derived from an EMBL/GenBank/DDBJ whole genome shotgun (WGS) entry which is preliminary data.</text>
</comment>
<evidence type="ECO:0000259" key="2">
    <source>
        <dbReference type="Pfam" id="PF01590"/>
    </source>
</evidence>
<feature type="transmembrane region" description="Helical" evidence="1">
    <location>
        <begin position="149"/>
        <end position="170"/>
    </location>
</feature>
<dbReference type="Pfam" id="PF01590">
    <property type="entry name" value="GAF"/>
    <property type="match status" value="1"/>
</dbReference>
<reference evidence="3 4" key="1">
    <citation type="submission" date="2017-02" db="EMBL/GenBank/DDBJ databases">
        <title>Whole genome sequencing of Metallibacterium scheffleri DSM 24874 (T).</title>
        <authorList>
            <person name="Kumar S."/>
            <person name="Patil P."/>
            <person name="Patil P.B."/>
        </authorList>
    </citation>
    <scope>NUCLEOTIDE SEQUENCE [LARGE SCALE GENOMIC DNA]</scope>
    <source>
        <strain evidence="3 4">DSM 24874</strain>
    </source>
</reference>
<evidence type="ECO:0000256" key="1">
    <source>
        <dbReference type="SAM" id="Phobius"/>
    </source>
</evidence>
<dbReference type="AlphaFoldDB" id="A0A4S3KDM7"/>
<feature type="transmembrane region" description="Helical" evidence="1">
    <location>
        <begin position="280"/>
        <end position="301"/>
    </location>
</feature>
<feature type="transmembrane region" description="Helical" evidence="1">
    <location>
        <begin position="121"/>
        <end position="142"/>
    </location>
</feature>
<dbReference type="InterPro" id="IPR003018">
    <property type="entry name" value="GAF"/>
</dbReference>
<dbReference type="RefSeq" id="WP_081128301.1">
    <property type="nucleotide sequence ID" value="NZ_LDOS01000002.1"/>
</dbReference>
<dbReference type="STRING" id="993689.GCA_002077135_02591"/>
<dbReference type="InterPro" id="IPR029016">
    <property type="entry name" value="GAF-like_dom_sf"/>
</dbReference>
<gene>
    <name evidence="3" type="ORF">B1806_15965</name>
</gene>
<keyword evidence="4" id="KW-1185">Reference proteome</keyword>
<organism evidence="3 4">
    <name type="scientific">Metallibacterium scheffleri</name>
    <dbReference type="NCBI Taxonomy" id="993689"/>
    <lineage>
        <taxon>Bacteria</taxon>
        <taxon>Pseudomonadati</taxon>
        <taxon>Pseudomonadota</taxon>
        <taxon>Gammaproteobacteria</taxon>
        <taxon>Lysobacterales</taxon>
        <taxon>Rhodanobacteraceae</taxon>
        <taxon>Metallibacterium</taxon>
    </lineage>
</organism>
<dbReference type="Proteomes" id="UP000307749">
    <property type="component" value="Unassembled WGS sequence"/>
</dbReference>
<feature type="transmembrane region" description="Helical" evidence="1">
    <location>
        <begin position="176"/>
        <end position="197"/>
    </location>
</feature>
<accession>A0A4S3KDM7</accession>
<proteinExistence type="predicted"/>
<feature type="transmembrane region" description="Helical" evidence="1">
    <location>
        <begin position="217"/>
        <end position="241"/>
    </location>
</feature>
<evidence type="ECO:0000313" key="4">
    <source>
        <dbReference type="Proteomes" id="UP000307749"/>
    </source>
</evidence>
<dbReference type="Gene3D" id="3.30.450.40">
    <property type="match status" value="1"/>
</dbReference>
<feature type="domain" description="GAF" evidence="2">
    <location>
        <begin position="424"/>
        <end position="543"/>
    </location>
</feature>
<name>A0A4S3KDM7_9GAMM</name>
<protein>
    <recommendedName>
        <fullName evidence="2">GAF domain-containing protein</fullName>
    </recommendedName>
</protein>
<feature type="transmembrane region" description="Helical" evidence="1">
    <location>
        <begin position="247"/>
        <end position="268"/>
    </location>
</feature>
<dbReference type="OrthoDB" id="7595639at2"/>
<sequence length="582" mass="63577">MHRRYGLLSLLTVAIILAGAYTSFMAFRPAGLPFDVSIENAHTAVVEPVANIPLPPALRAGDRLDLAALSRSARIAVSIMHLSNYSFPLGQSYEFVIHRQAVPVTVSVTTVDLGTINNAWWFEWTTLSFSLLLGVIALLVLWRGRDRAAAGMALWAIAFLVGLALQHAQLSGLLGLSAWLGANVLYLIARCGFYIMIESMLGPALTPRAHWLWRGGFLLLLAAGAVTRLGGPGLFVATGWAELLRPQYGMVFSASYLVPLALLIMSYGYADGTRRLRLRWALWSGVIFVVNIFLNNTAVLGSQVSSVVTNSALVLSLSGFLYAVLRHRVVDVAFVLNRGLVYAATTSLVLGLFALFESLIERSALGHGASLALEFAVPLALGAALSTVHRRIDAVVERFFFRRQYRAEAALRRYAEDCAYITQPENLFELTVAQIVRHAGAPRVALYERTADAYVCIRQHGEPALPAQVALDDLAFVKLRARNAELDLDDTQSQLGRDGYAFPLMLRGSLLGALVVGQRPGEHYAADERELLFHVAHEVGAALFALRARESQAFVRALAQGTLKPEEARAQAIQLETTWVMA</sequence>